<organism evidence="1 2">
    <name type="scientific">Entomophthora muscae</name>
    <dbReference type="NCBI Taxonomy" id="34485"/>
    <lineage>
        <taxon>Eukaryota</taxon>
        <taxon>Fungi</taxon>
        <taxon>Fungi incertae sedis</taxon>
        <taxon>Zoopagomycota</taxon>
        <taxon>Entomophthoromycotina</taxon>
        <taxon>Entomophthoromycetes</taxon>
        <taxon>Entomophthorales</taxon>
        <taxon>Entomophthoraceae</taxon>
        <taxon>Entomophthora</taxon>
    </lineage>
</organism>
<reference evidence="1" key="1">
    <citation type="submission" date="2022-04" db="EMBL/GenBank/DDBJ databases">
        <title>Genome of the entomopathogenic fungus Entomophthora muscae.</title>
        <authorList>
            <person name="Elya C."/>
            <person name="Lovett B.R."/>
            <person name="Lee E."/>
            <person name="Macias A.M."/>
            <person name="Hajek A.E."/>
            <person name="De Bivort B.L."/>
            <person name="Kasson M.T."/>
            <person name="De Fine Licht H.H."/>
            <person name="Stajich J.E."/>
        </authorList>
    </citation>
    <scope>NUCLEOTIDE SEQUENCE</scope>
    <source>
        <strain evidence="1">Berkeley</strain>
    </source>
</reference>
<proteinExistence type="predicted"/>
<gene>
    <name evidence="1" type="ORF">DSO57_1025033</name>
</gene>
<protein>
    <submittedName>
        <fullName evidence="1">Uncharacterized protein</fullName>
    </submittedName>
</protein>
<evidence type="ECO:0000313" key="2">
    <source>
        <dbReference type="Proteomes" id="UP001165960"/>
    </source>
</evidence>
<accession>A0ACC2UMA2</accession>
<evidence type="ECO:0000313" key="1">
    <source>
        <dbReference type="EMBL" id="KAJ9088240.1"/>
    </source>
</evidence>
<comment type="caution">
    <text evidence="1">The sequence shown here is derived from an EMBL/GenBank/DDBJ whole genome shotgun (WGS) entry which is preliminary data.</text>
</comment>
<dbReference type="Proteomes" id="UP001165960">
    <property type="component" value="Unassembled WGS sequence"/>
</dbReference>
<dbReference type="EMBL" id="QTSX02000138">
    <property type="protein sequence ID" value="KAJ9088240.1"/>
    <property type="molecule type" value="Genomic_DNA"/>
</dbReference>
<keyword evidence="2" id="KW-1185">Reference proteome</keyword>
<name>A0ACC2UMA2_9FUNG</name>
<sequence length="104" mass="11748">MVLPILEVLQQSLGLLVLGLGLLHLSLRLLLLILVLMFLVWNPALYLKLLLLYLGLLLFILLLWPLKSTVSNLSRPIPESSWTPTGEAGWAWKAMYTIGAIWTR</sequence>